<gene>
    <name evidence="1" type="ORF">EPIR_3179</name>
</gene>
<name>V5ZC02_9GAMM</name>
<proteinExistence type="predicted"/>
<comment type="caution">
    <text evidence="1">The sequence shown here is derived from an EMBL/GenBank/DDBJ whole genome shotgun (WGS) entry which is preliminary data.</text>
</comment>
<dbReference type="GO" id="GO:0007155">
    <property type="term" value="P:cell adhesion"/>
    <property type="evidence" value="ECO:0007669"/>
    <property type="project" value="InterPro"/>
</dbReference>
<dbReference type="EMBL" id="CAHS01000021">
    <property type="protein sequence ID" value="CCG88542.1"/>
    <property type="molecule type" value="Genomic_DNA"/>
</dbReference>
<sequence length="217" mass="22695">MGARGAAAMHAQLPCPTRTTAGSAGSNAARLPLAERVTSLYSSPLRKVDMKYPFYLCARLFVMMGLATAVHAADSNTVQVNIKANVTASCAISLSATEVTLDAIPAADFVGKNDGDTIGHPKNFKMTPTCYGSEHYSLTLTPMAATTTPCIKTSADFMRFCLTEDSKVIDFKDGKATLTKTLADGAITFTVTPQVGNHTGVTAGEVKGGVTLVIAPQ</sequence>
<dbReference type="AlphaFoldDB" id="V5ZC02"/>
<dbReference type="Proteomes" id="UP000018217">
    <property type="component" value="Unassembled WGS sequence"/>
</dbReference>
<dbReference type="Gene3D" id="2.60.40.1090">
    <property type="entry name" value="Fimbrial-type adhesion domain"/>
    <property type="match status" value="1"/>
</dbReference>
<evidence type="ECO:0000313" key="2">
    <source>
        <dbReference type="Proteomes" id="UP000018217"/>
    </source>
</evidence>
<organism evidence="1 2">
    <name type="scientific">Erwinia piriflorinigrans CFBP 5888</name>
    <dbReference type="NCBI Taxonomy" id="1161919"/>
    <lineage>
        <taxon>Bacteria</taxon>
        <taxon>Pseudomonadati</taxon>
        <taxon>Pseudomonadota</taxon>
        <taxon>Gammaproteobacteria</taxon>
        <taxon>Enterobacterales</taxon>
        <taxon>Erwiniaceae</taxon>
        <taxon>Erwinia</taxon>
    </lineage>
</organism>
<evidence type="ECO:0000313" key="1">
    <source>
        <dbReference type="EMBL" id="CCG88542.1"/>
    </source>
</evidence>
<accession>V5ZC02</accession>
<reference evidence="1 2" key="1">
    <citation type="journal article" date="2013" name="Syst. Appl. Microbiol.">
        <title>Phylogenetic position and virulence apparatus of the pear flower necrosis pathogen Erwinia piriflorinigrans CFBP 5888T as assessed by comparative genomics.</title>
        <authorList>
            <person name="Smits T.H."/>
            <person name="Rezzonico F."/>
            <person name="Lopez M.M."/>
            <person name="Blom J."/>
            <person name="Goesmann A."/>
            <person name="Frey J.E."/>
            <person name="Duffy B."/>
        </authorList>
    </citation>
    <scope>NUCLEOTIDE SEQUENCE [LARGE SCALE GENOMIC DNA]</scope>
    <source>
        <strain evidence="2">CFBP5888</strain>
    </source>
</reference>
<dbReference type="STRING" id="1161919.EPIR_3179"/>
<dbReference type="InterPro" id="IPR036937">
    <property type="entry name" value="Adhesion_dom_fimbrial_sf"/>
</dbReference>
<keyword evidence="2" id="KW-1185">Reference proteome</keyword>
<protein>
    <recommendedName>
        <fullName evidence="3">Fimbrial protein</fullName>
    </recommendedName>
</protein>
<evidence type="ECO:0008006" key="3">
    <source>
        <dbReference type="Google" id="ProtNLM"/>
    </source>
</evidence>
<dbReference type="GO" id="GO:0009289">
    <property type="term" value="C:pilus"/>
    <property type="evidence" value="ECO:0007669"/>
    <property type="project" value="InterPro"/>
</dbReference>